<evidence type="ECO:0000256" key="8">
    <source>
        <dbReference type="RuleBase" id="RU004057"/>
    </source>
</evidence>
<name>A0A7C2ZDY4_9AQUI</name>
<feature type="transmembrane region" description="Helical" evidence="9">
    <location>
        <begin position="55"/>
        <end position="85"/>
    </location>
</feature>
<dbReference type="GO" id="GO:0055085">
    <property type="term" value="P:transmembrane transport"/>
    <property type="evidence" value="ECO:0007669"/>
    <property type="project" value="InterPro"/>
</dbReference>
<dbReference type="AlphaFoldDB" id="A0A7C2ZDY4"/>
<dbReference type="GO" id="GO:0017038">
    <property type="term" value="P:protein import"/>
    <property type="evidence" value="ECO:0007669"/>
    <property type="project" value="TreeGrafter"/>
</dbReference>
<evidence type="ECO:0000256" key="1">
    <source>
        <dbReference type="ARBA" id="ARBA00004651"/>
    </source>
</evidence>
<keyword evidence="5 8" id="KW-0653">Protein transport</keyword>
<evidence type="ECO:0000256" key="9">
    <source>
        <dbReference type="SAM" id="Phobius"/>
    </source>
</evidence>
<keyword evidence="6 9" id="KW-1133">Transmembrane helix</keyword>
<dbReference type="InterPro" id="IPR002898">
    <property type="entry name" value="MotA_ExbB_proton_chnl"/>
</dbReference>
<proteinExistence type="inferred from homology"/>
<dbReference type="NCBIfam" id="TIGR02805">
    <property type="entry name" value="exbB2"/>
    <property type="match status" value="1"/>
</dbReference>
<accession>A0A7C2ZDY4</accession>
<evidence type="ECO:0000256" key="7">
    <source>
        <dbReference type="ARBA" id="ARBA00023136"/>
    </source>
</evidence>
<keyword evidence="2 8" id="KW-0813">Transport</keyword>
<feature type="domain" description="MotA/TolQ/ExbB proton channel" evidence="10">
    <location>
        <begin position="44"/>
        <end position="137"/>
    </location>
</feature>
<sequence length="141" mass="15627">MDWIKFSVDYGVIGILLFLSFLTVGVAIERYMYLKRVNLKVYKSKQEIEIDLTKGLFIIASVASNAPYIGLLGTVLGIMLTFYTIGQEGLVDTKKVMVGLALALKATALGLLVAIPSSVLYNYLLRKIKEKISLWEMENGG</sequence>
<comment type="similarity">
    <text evidence="8">Belongs to the exbB/tolQ family.</text>
</comment>
<protein>
    <submittedName>
        <fullName evidence="11">TonB-system energizer ExbB</fullName>
    </submittedName>
</protein>
<comment type="subcellular location">
    <subcellularLocation>
        <location evidence="1">Cell membrane</location>
        <topology evidence="1">Multi-pass membrane protein</topology>
    </subcellularLocation>
    <subcellularLocation>
        <location evidence="8">Membrane</location>
        <topology evidence="8">Multi-pass membrane protein</topology>
    </subcellularLocation>
</comment>
<evidence type="ECO:0000259" key="10">
    <source>
        <dbReference type="Pfam" id="PF01618"/>
    </source>
</evidence>
<gene>
    <name evidence="11" type="primary">exbB</name>
    <name evidence="11" type="ORF">ENO47_03010</name>
</gene>
<keyword evidence="7 9" id="KW-0472">Membrane</keyword>
<evidence type="ECO:0000256" key="6">
    <source>
        <dbReference type="ARBA" id="ARBA00022989"/>
    </source>
</evidence>
<dbReference type="Pfam" id="PF01618">
    <property type="entry name" value="MotA_ExbB"/>
    <property type="match status" value="1"/>
</dbReference>
<dbReference type="GO" id="GO:0005886">
    <property type="term" value="C:plasma membrane"/>
    <property type="evidence" value="ECO:0007669"/>
    <property type="project" value="UniProtKB-SubCell"/>
</dbReference>
<keyword evidence="4 9" id="KW-0812">Transmembrane</keyword>
<comment type="caution">
    <text evidence="11">The sequence shown here is derived from an EMBL/GenBank/DDBJ whole genome shotgun (WGS) entry which is preliminary data.</text>
</comment>
<dbReference type="InterPro" id="IPR014172">
    <property type="entry name" value="TonB_ExbB_2"/>
</dbReference>
<feature type="transmembrane region" description="Helical" evidence="9">
    <location>
        <begin position="12"/>
        <end position="34"/>
    </location>
</feature>
<evidence type="ECO:0000256" key="4">
    <source>
        <dbReference type="ARBA" id="ARBA00022692"/>
    </source>
</evidence>
<dbReference type="EMBL" id="DSFP01000031">
    <property type="protein sequence ID" value="HEW45630.1"/>
    <property type="molecule type" value="Genomic_DNA"/>
</dbReference>
<reference evidence="11" key="1">
    <citation type="journal article" date="2020" name="mSystems">
        <title>Genome- and Community-Level Interaction Insights into Carbon Utilization and Element Cycling Functions of Hydrothermarchaeota in Hydrothermal Sediment.</title>
        <authorList>
            <person name="Zhou Z."/>
            <person name="Liu Y."/>
            <person name="Xu W."/>
            <person name="Pan J."/>
            <person name="Luo Z.H."/>
            <person name="Li M."/>
        </authorList>
    </citation>
    <scope>NUCLEOTIDE SEQUENCE [LARGE SCALE GENOMIC DNA]</scope>
    <source>
        <strain evidence="11">SpSt-132</strain>
    </source>
</reference>
<evidence type="ECO:0000256" key="5">
    <source>
        <dbReference type="ARBA" id="ARBA00022927"/>
    </source>
</evidence>
<organism evidence="11">
    <name type="scientific">Hydrogenobacter sp</name>
    <dbReference type="NCBI Taxonomy" id="2152829"/>
    <lineage>
        <taxon>Bacteria</taxon>
        <taxon>Pseudomonadati</taxon>
        <taxon>Aquificota</taxon>
        <taxon>Aquificia</taxon>
        <taxon>Aquificales</taxon>
        <taxon>Aquificaceae</taxon>
        <taxon>Hydrogenobacter</taxon>
    </lineage>
</organism>
<feature type="transmembrane region" description="Helical" evidence="9">
    <location>
        <begin position="97"/>
        <end position="124"/>
    </location>
</feature>
<keyword evidence="3" id="KW-1003">Cell membrane</keyword>
<evidence type="ECO:0000256" key="2">
    <source>
        <dbReference type="ARBA" id="ARBA00022448"/>
    </source>
</evidence>
<dbReference type="PANTHER" id="PTHR30625:SF15">
    <property type="entry name" value="BIOPOLYMER TRANSPORT PROTEIN EXBB"/>
    <property type="match status" value="1"/>
</dbReference>
<evidence type="ECO:0000313" key="11">
    <source>
        <dbReference type="EMBL" id="HEW45630.1"/>
    </source>
</evidence>
<dbReference type="PANTHER" id="PTHR30625">
    <property type="entry name" value="PROTEIN TOLQ"/>
    <property type="match status" value="1"/>
</dbReference>
<evidence type="ECO:0000256" key="3">
    <source>
        <dbReference type="ARBA" id="ARBA00022475"/>
    </source>
</evidence>
<dbReference type="InterPro" id="IPR050790">
    <property type="entry name" value="ExbB/TolQ_transport"/>
</dbReference>